<proteinExistence type="predicted"/>
<dbReference type="EMBL" id="FQUQ01000004">
    <property type="protein sequence ID" value="SHG10828.1"/>
    <property type="molecule type" value="Genomic_DNA"/>
</dbReference>
<reference evidence="3" key="1">
    <citation type="submission" date="2016-11" db="EMBL/GenBank/DDBJ databases">
        <authorList>
            <person name="Varghese N."/>
            <person name="Submissions S."/>
        </authorList>
    </citation>
    <scope>NUCLEOTIDE SEQUENCE [LARGE SCALE GENOMIC DNA]</scope>
    <source>
        <strain evidence="3">DSM 16990</strain>
    </source>
</reference>
<dbReference type="InterPro" id="IPR008928">
    <property type="entry name" value="6-hairpin_glycosidase_sf"/>
</dbReference>
<dbReference type="RefSeq" id="WP_073233169.1">
    <property type="nucleotide sequence ID" value="NZ_FQUQ01000004.1"/>
</dbReference>
<dbReference type="InterPro" id="IPR012341">
    <property type="entry name" value="6hp_glycosidase-like_sf"/>
</dbReference>
<evidence type="ECO:0000313" key="2">
    <source>
        <dbReference type="EMBL" id="SHG10828.1"/>
    </source>
</evidence>
<accession>A0A1M5H4J8</accession>
<dbReference type="STRING" id="288992.SAMN04488522_104502"/>
<dbReference type="Proteomes" id="UP000184287">
    <property type="component" value="Unassembled WGS sequence"/>
</dbReference>
<feature type="domain" description="Alpha-L-rhamnosidase six-hairpin glycosidase" evidence="1">
    <location>
        <begin position="14"/>
        <end position="302"/>
    </location>
</feature>
<name>A0A1M5H4J8_9SPHI</name>
<keyword evidence="3" id="KW-1185">Reference proteome</keyword>
<dbReference type="SUPFAM" id="SSF48208">
    <property type="entry name" value="Six-hairpin glycosidases"/>
    <property type="match status" value="1"/>
</dbReference>
<protein>
    <submittedName>
        <fullName evidence="2">Alpha-L-rhamnosidase</fullName>
    </submittedName>
</protein>
<dbReference type="AlphaFoldDB" id="A0A1M5H4J8"/>
<dbReference type="GO" id="GO:0005975">
    <property type="term" value="P:carbohydrate metabolic process"/>
    <property type="evidence" value="ECO:0007669"/>
    <property type="project" value="InterPro"/>
</dbReference>
<dbReference type="Gene3D" id="1.50.10.10">
    <property type="match status" value="1"/>
</dbReference>
<gene>
    <name evidence="2" type="ORF">SAMN04488522_104502</name>
</gene>
<sequence>MQGVKISYPLKVSATFRCSDPILKRMWTFGYRRLQQAAAEICYKTPYYEQLYYTGDTVVQGLSALYLSGEDRLMKKAILDFYHSRSSSQSPNSFNMGARLKIIPTFSLFWISMIHDYWMHRKDDDFIVQFLPAIQGILDWYERQMKGDQEMIGAMKWWNVIDFDRFDGWGNSPDAGSSRSSVISLQYAYTLKLASKLFTAYGNPDRGKRYTNLAEKINDDTMRLCFNDEKALMADTPEKTSYSQHANIWAVLSGAVEDKKARKVMIHMLHDKSIEQATFFYKSYLIRALKKVGIHDQYYGQLRPWERSLDLELYNAPERIQPGYSERNDWSAQPNYDFLATICGITSAAPAFQRIQIQPTLGILTEIEGTMQHPEGIISVKYRRLGKTGIHAEIDLPKTINGDFIWNNRMQELRGGKQTIEVTLVSEMMHEY</sequence>
<dbReference type="Pfam" id="PF17389">
    <property type="entry name" value="Bac_rhamnosid6H"/>
    <property type="match status" value="1"/>
</dbReference>
<dbReference type="Gene3D" id="2.60.420.10">
    <property type="entry name" value="Maltose phosphorylase, domain 3"/>
    <property type="match status" value="1"/>
</dbReference>
<dbReference type="PANTHER" id="PTHR34987">
    <property type="entry name" value="C, PUTATIVE (AFU_ORTHOLOGUE AFUA_3G02880)-RELATED"/>
    <property type="match status" value="1"/>
</dbReference>
<dbReference type="InterPro" id="IPR035396">
    <property type="entry name" value="Bac_rhamnosid6H"/>
</dbReference>
<organism evidence="2 3">
    <name type="scientific">Pedobacter caeni</name>
    <dbReference type="NCBI Taxonomy" id="288992"/>
    <lineage>
        <taxon>Bacteria</taxon>
        <taxon>Pseudomonadati</taxon>
        <taxon>Bacteroidota</taxon>
        <taxon>Sphingobacteriia</taxon>
        <taxon>Sphingobacteriales</taxon>
        <taxon>Sphingobacteriaceae</taxon>
        <taxon>Pedobacter</taxon>
    </lineage>
</organism>
<evidence type="ECO:0000259" key="1">
    <source>
        <dbReference type="Pfam" id="PF17389"/>
    </source>
</evidence>
<evidence type="ECO:0000313" key="3">
    <source>
        <dbReference type="Proteomes" id="UP000184287"/>
    </source>
</evidence>
<dbReference type="PANTHER" id="PTHR34987:SF2">
    <property type="entry name" value="B, PUTATIVE (AFU_ORTHOLOGUE AFUA_7G05040)-RELATED"/>
    <property type="match status" value="1"/>
</dbReference>